<dbReference type="EMBL" id="CP005986">
    <property type="protein sequence ID" value="AIA56062.1"/>
    <property type="molecule type" value="Genomic_DNA"/>
</dbReference>
<sequence length="132" mass="14225">MKLDTIVRAGMLSSLLGTLLFLGAVDRVQAAENAAAQSNIEAGRAIAFDREKGNCLACHALPGGSQAGNVAPALPMKGVTFQQMFQTKEKLVAFLADPEKLFPYANMPQFGKNDVLTPKELQQVADYLWSLN</sequence>
<dbReference type="PROSITE" id="PS51007">
    <property type="entry name" value="CYTC"/>
    <property type="match status" value="1"/>
</dbReference>
<dbReference type="NCBIfam" id="TIGR04485">
    <property type="entry name" value="thiosulf_SoxX"/>
    <property type="match status" value="1"/>
</dbReference>
<evidence type="ECO:0000256" key="3">
    <source>
        <dbReference type="ARBA" id="ARBA00023004"/>
    </source>
</evidence>
<gene>
    <name evidence="6" type="ORF">Acaty_c2208</name>
</gene>
<keyword evidence="2 4" id="KW-0479">Metal-binding</keyword>
<dbReference type="GO" id="GO:0046872">
    <property type="term" value="F:metal ion binding"/>
    <property type="evidence" value="ECO:0007669"/>
    <property type="project" value="UniProtKB-KW"/>
</dbReference>
<evidence type="ECO:0000256" key="2">
    <source>
        <dbReference type="ARBA" id="ARBA00022723"/>
    </source>
</evidence>
<evidence type="ECO:0000256" key="4">
    <source>
        <dbReference type="PROSITE-ProRule" id="PRU00433"/>
    </source>
</evidence>
<dbReference type="Proteomes" id="UP000005522">
    <property type="component" value="Chromosome"/>
</dbReference>
<reference evidence="6 7" key="1">
    <citation type="journal article" date="2009" name="J. Bacteriol.">
        <title>Draft genome sequence of the extremely acidophilic bacterium Acidithiobacillus caldus ATCC 51756 reveals metabolic versatility in the genus Acidithiobacillus.</title>
        <authorList>
            <person name="Valdes J."/>
            <person name="Quatrini R."/>
            <person name="Hallberg K."/>
            <person name="Dopson M."/>
            <person name="Valenzuela P.D."/>
            <person name="Holmes D.S."/>
        </authorList>
    </citation>
    <scope>NUCLEOTIDE SEQUENCE [LARGE SCALE GENOMIC DNA]</scope>
    <source>
        <strain evidence="7">ATCC 51756 / DSM 8584 / KU</strain>
    </source>
</reference>
<evidence type="ECO:0000256" key="1">
    <source>
        <dbReference type="ARBA" id="ARBA00022617"/>
    </source>
</evidence>
<dbReference type="KEGG" id="acz:Acaty_c2208"/>
<feature type="domain" description="Cytochrome c" evidence="5">
    <location>
        <begin position="38"/>
        <end position="132"/>
    </location>
</feature>
<dbReference type="InterPro" id="IPR030999">
    <property type="entry name" value="Thiosulf_SoxX"/>
</dbReference>
<dbReference type="InterPro" id="IPR036909">
    <property type="entry name" value="Cyt_c-like_dom_sf"/>
</dbReference>
<keyword evidence="3 4" id="KW-0408">Iron</keyword>
<dbReference type="GeneID" id="92932276"/>
<protein>
    <submittedName>
        <fullName evidence="6">Sulfur oxidation protein SoxX</fullName>
    </submittedName>
</protein>
<dbReference type="GO" id="GO:0020037">
    <property type="term" value="F:heme binding"/>
    <property type="evidence" value="ECO:0007669"/>
    <property type="project" value="InterPro"/>
</dbReference>
<keyword evidence="1 4" id="KW-0349">Heme</keyword>
<dbReference type="AlphaFoldDB" id="A0A060A1Q0"/>
<evidence type="ECO:0000313" key="7">
    <source>
        <dbReference type="Proteomes" id="UP000005522"/>
    </source>
</evidence>
<evidence type="ECO:0000259" key="5">
    <source>
        <dbReference type="PROSITE" id="PS51007"/>
    </source>
</evidence>
<evidence type="ECO:0000313" key="6">
    <source>
        <dbReference type="EMBL" id="AIA56062.1"/>
    </source>
</evidence>
<dbReference type="RefSeq" id="WP_004868575.1">
    <property type="nucleotide sequence ID" value="NZ_CP005986.1"/>
</dbReference>
<proteinExistence type="predicted"/>
<name>A0A060A1Q0_ACICK</name>
<organism evidence="6 7">
    <name type="scientific">Acidithiobacillus caldus (strain ATCC 51756 / DSM 8584 / KU)</name>
    <dbReference type="NCBI Taxonomy" id="637389"/>
    <lineage>
        <taxon>Bacteria</taxon>
        <taxon>Pseudomonadati</taxon>
        <taxon>Pseudomonadota</taxon>
        <taxon>Acidithiobacillia</taxon>
        <taxon>Acidithiobacillales</taxon>
        <taxon>Acidithiobacillaceae</taxon>
        <taxon>Acidithiobacillus</taxon>
    </lineage>
</organism>
<dbReference type="Gene3D" id="1.10.760.10">
    <property type="entry name" value="Cytochrome c-like domain"/>
    <property type="match status" value="1"/>
</dbReference>
<dbReference type="HOGENOM" id="CLU_114042_1_0_6"/>
<dbReference type="SUPFAM" id="SSF46626">
    <property type="entry name" value="Cytochrome c"/>
    <property type="match status" value="1"/>
</dbReference>
<accession>A0A060A1Q0</accession>
<dbReference type="eggNOG" id="COG2010">
    <property type="taxonomic scope" value="Bacteria"/>
</dbReference>
<dbReference type="GO" id="GO:0009055">
    <property type="term" value="F:electron transfer activity"/>
    <property type="evidence" value="ECO:0007669"/>
    <property type="project" value="InterPro"/>
</dbReference>
<dbReference type="InterPro" id="IPR009056">
    <property type="entry name" value="Cyt_c-like_dom"/>
</dbReference>
<dbReference type="Pfam" id="PF00034">
    <property type="entry name" value="Cytochrom_C"/>
    <property type="match status" value="1"/>
</dbReference>